<evidence type="ECO:0000313" key="4">
    <source>
        <dbReference type="Proteomes" id="UP000798488"/>
    </source>
</evidence>
<accession>A0A9D3AVY8</accession>
<dbReference type="InterPro" id="IPR036388">
    <property type="entry name" value="WH-like_DNA-bd_sf"/>
</dbReference>
<gene>
    <name evidence="3" type="ORF">SPSYN_02531</name>
</gene>
<organism evidence="3 4">
    <name type="scientific">Sporotomaculum syntrophicum</name>
    <dbReference type="NCBI Taxonomy" id="182264"/>
    <lineage>
        <taxon>Bacteria</taxon>
        <taxon>Bacillati</taxon>
        <taxon>Bacillota</taxon>
        <taxon>Clostridia</taxon>
        <taxon>Eubacteriales</taxon>
        <taxon>Desulfallaceae</taxon>
        <taxon>Sporotomaculum</taxon>
    </lineage>
</organism>
<dbReference type="PANTHER" id="PTHR34580:SF1">
    <property type="entry name" value="PROTEIN PAFC"/>
    <property type="match status" value="1"/>
</dbReference>
<dbReference type="Pfam" id="PF13280">
    <property type="entry name" value="WYL"/>
    <property type="match status" value="1"/>
</dbReference>
<dbReference type="Pfam" id="PF25583">
    <property type="entry name" value="WCX"/>
    <property type="match status" value="1"/>
</dbReference>
<dbReference type="RefSeq" id="WP_161822787.1">
    <property type="nucleotide sequence ID" value="NZ_LSRS01000005.1"/>
</dbReference>
<dbReference type="InterPro" id="IPR057727">
    <property type="entry name" value="WCX_dom"/>
</dbReference>
<reference evidence="3" key="1">
    <citation type="submission" date="2016-02" db="EMBL/GenBank/DDBJ databases">
        <title>Draft Genome Sequence of Sporotomaculum syntrophicum Strain FB, a Syntrophic Benzoate Degrader.</title>
        <authorList>
            <person name="Nobu M.K."/>
            <person name="Narihiro T."/>
            <person name="Qiu Y.-L."/>
            <person name="Ohashi A."/>
            <person name="Liu W.-T."/>
            <person name="Yuji S."/>
        </authorList>
    </citation>
    <scope>NUCLEOTIDE SEQUENCE</scope>
    <source>
        <strain evidence="3">FB</strain>
    </source>
</reference>
<dbReference type="InterPro" id="IPR051534">
    <property type="entry name" value="CBASS_pafABC_assoc_protein"/>
</dbReference>
<evidence type="ECO:0000259" key="2">
    <source>
        <dbReference type="Pfam" id="PF25583"/>
    </source>
</evidence>
<evidence type="ECO:0000313" key="3">
    <source>
        <dbReference type="EMBL" id="KAF1084745.1"/>
    </source>
</evidence>
<comment type="caution">
    <text evidence="3">The sequence shown here is derived from an EMBL/GenBank/DDBJ whole genome shotgun (WGS) entry which is preliminary data.</text>
</comment>
<dbReference type="EMBL" id="LSRS01000005">
    <property type="protein sequence ID" value="KAF1084745.1"/>
    <property type="molecule type" value="Genomic_DNA"/>
</dbReference>
<feature type="domain" description="WCX" evidence="2">
    <location>
        <begin position="250"/>
        <end position="328"/>
    </location>
</feature>
<dbReference type="Gene3D" id="1.10.10.10">
    <property type="entry name" value="Winged helix-like DNA-binding domain superfamily/Winged helix DNA-binding domain"/>
    <property type="match status" value="1"/>
</dbReference>
<dbReference type="OrthoDB" id="9767131at2"/>
<keyword evidence="4" id="KW-1185">Reference proteome</keyword>
<name>A0A9D3AVY8_9FIRM</name>
<dbReference type="InterPro" id="IPR026881">
    <property type="entry name" value="WYL_dom"/>
</dbReference>
<dbReference type="PANTHER" id="PTHR34580">
    <property type="match status" value="1"/>
</dbReference>
<dbReference type="Proteomes" id="UP000798488">
    <property type="component" value="Unassembled WGS sequence"/>
</dbReference>
<proteinExistence type="predicted"/>
<sequence>MSSADNTKALRMAKLLELLNKRSPYGGITLSDMAEACQVTRRSILRYLDEIENSMGVPLLRPEKSNSGQGLYRLDVGYLPSISPEKALIILLSLLQQKGSALAGHTNEIKDALLGTLFKYKYAPRSLPVEQLQERIHLVEEQLADPARVGEIFAKLVQALRDCYRVKLWYYVSHSRQNTERVVEPYGLICKRHNWYLVAYCLTRKDLRVFRVDQINDIFPYTSDYYQYPTSFSLRDFMAHSWGVINDGDVCRVRLRFDPSVAHRVKNLIYHPSQAVEAEAPDGAVVISFEVCGIKELTTWIIQWGNMVEVLEPDWLREDICAFARRVLAVYE</sequence>
<dbReference type="AlphaFoldDB" id="A0A9D3AVY8"/>
<dbReference type="PROSITE" id="PS52050">
    <property type="entry name" value="WYL"/>
    <property type="match status" value="1"/>
</dbReference>
<protein>
    <recommendedName>
        <fullName evidence="5">HTH domain protein</fullName>
    </recommendedName>
</protein>
<evidence type="ECO:0008006" key="5">
    <source>
        <dbReference type="Google" id="ProtNLM"/>
    </source>
</evidence>
<feature type="domain" description="WYL" evidence="1">
    <location>
        <begin position="151"/>
        <end position="218"/>
    </location>
</feature>
<evidence type="ECO:0000259" key="1">
    <source>
        <dbReference type="Pfam" id="PF13280"/>
    </source>
</evidence>